<organism evidence="5 6">
    <name type="scientific">Azotobacter chroococcum NCIMB 8003</name>
    <dbReference type="NCBI Taxonomy" id="1328314"/>
    <lineage>
        <taxon>Bacteria</taxon>
        <taxon>Pseudomonadati</taxon>
        <taxon>Pseudomonadota</taxon>
        <taxon>Gammaproteobacteria</taxon>
        <taxon>Pseudomonadales</taxon>
        <taxon>Pseudomonadaceae</taxon>
        <taxon>Azotobacter</taxon>
    </lineage>
</organism>
<dbReference type="InterPro" id="IPR059106">
    <property type="entry name" value="WHD_MalT"/>
</dbReference>
<dbReference type="Pfam" id="PF00196">
    <property type="entry name" value="GerE"/>
    <property type="match status" value="1"/>
</dbReference>
<sequence length="900" mass="99629">MDRRQSERRFAPVYSQGTCGLPLIATKFVPPRAPGVLLARPRLLARFEPLAERTLALVCAGAGFGKTTLLAQFRSQLQECGQAVAWLSLDEGDDVPEYFCHYLLDALLPLHPGLGWRLGFLAAGLPSIDRVFGHLINAVQAVEAPLYLIVDDYHTIRNPAIHRAFAYLLEHAPANFHVLLGSRSLPSLPLSRLRSRHQLIEIDTNDLRFNLCEARHYFADSAALALSNAQTQRLLEVTEGWVTGMQMATLSPSIKDNPAQVIDTLSHGGRLVGRYLEDVVFEPLPAAVDDFLMRTSILDRFCAELCDAVTGRHDGHAMLDWIERHNLFVAALDDHGQWFRYHHLFAETLQTRLRRRTDLDVAALHERAGNWFAGQSLWAEATRHALAAGKVESAPGRAGLGAQSLAERGDIDTLLGWLQQLPITADEHRISLQLNLAWALAHRFRFDESRRLLGELRRWFAVHPARRDLRVKLDAVAAICEAFAENVQTGIALAEPLLAQIPCGDSWVDGLVCNVLSYCHMVLGQHDQAQAVQRHTLYPGAPTENLFVTVHRAFILGQSHLRQGDLRTAEACFLQAMESADRLTGPQSSGSATLAASLAELAYEHGDWERLDALVRQRGPQIDRVVPLDGVLAVYRALCRRALAEDDGVQARLLLQHAQEVAAQRRWNRLQAALLAEQVRLQLQRDDLAGAEHMLRRIELLKSDEGAVPGCRHYARIARARLLLAQGLGLAAADCLAGVVGEFEARSQQLEAVRLRPLWAIALWQGDERDAAAAVLLPALQLGQRENLLCSLTDAGRALLPLLSRCASVEAGTGDLAGYIAILRERLGGDDCAEPPFSLSERESQTLRLVAAGQSNKEIARSLDISVETVKWHLKNLYGKLQVTSRTRAMSRARELSLLE</sequence>
<dbReference type="CDD" id="cd06170">
    <property type="entry name" value="LuxR_C_like"/>
    <property type="match status" value="1"/>
</dbReference>
<evidence type="ECO:0000313" key="5">
    <source>
        <dbReference type="EMBL" id="AJE20519.1"/>
    </source>
</evidence>
<proteinExistence type="predicted"/>
<keyword evidence="6" id="KW-1185">Reference proteome</keyword>
<evidence type="ECO:0000313" key="6">
    <source>
        <dbReference type="Proteomes" id="UP000068210"/>
    </source>
</evidence>
<dbReference type="RefSeq" id="WP_039802468.1">
    <property type="nucleotide sequence ID" value="NZ_CP010415.1"/>
</dbReference>
<dbReference type="PROSITE" id="PS00622">
    <property type="entry name" value="HTH_LUXR_1"/>
    <property type="match status" value="1"/>
</dbReference>
<dbReference type="GO" id="GO:0006355">
    <property type="term" value="P:regulation of DNA-templated transcription"/>
    <property type="evidence" value="ECO:0007669"/>
    <property type="project" value="InterPro"/>
</dbReference>
<evidence type="ECO:0000259" key="4">
    <source>
        <dbReference type="PROSITE" id="PS50043"/>
    </source>
</evidence>
<evidence type="ECO:0000256" key="2">
    <source>
        <dbReference type="ARBA" id="ARBA00023125"/>
    </source>
</evidence>
<evidence type="ECO:0000256" key="1">
    <source>
        <dbReference type="ARBA" id="ARBA00023015"/>
    </source>
</evidence>
<keyword evidence="2" id="KW-0238">DNA-binding</keyword>
<dbReference type="STRING" id="1328314.Achr_10380"/>
<dbReference type="InterPro" id="IPR000792">
    <property type="entry name" value="Tscrpt_reg_LuxR_C"/>
</dbReference>
<dbReference type="Pfam" id="PF25873">
    <property type="entry name" value="WHD_MalT"/>
    <property type="match status" value="1"/>
</dbReference>
<gene>
    <name evidence="5" type="ORF">Achr_10380</name>
</gene>
<dbReference type="SUPFAM" id="SSF52540">
    <property type="entry name" value="P-loop containing nucleoside triphosphate hydrolases"/>
    <property type="match status" value="1"/>
</dbReference>
<dbReference type="InterPro" id="IPR011990">
    <property type="entry name" value="TPR-like_helical_dom_sf"/>
</dbReference>
<dbReference type="InterPro" id="IPR041617">
    <property type="entry name" value="TPR_MalT"/>
</dbReference>
<dbReference type="Proteomes" id="UP000068210">
    <property type="component" value="Chromosome"/>
</dbReference>
<dbReference type="EMBL" id="CP010415">
    <property type="protein sequence ID" value="AJE20519.1"/>
    <property type="molecule type" value="Genomic_DNA"/>
</dbReference>
<dbReference type="PANTHER" id="PTHR44688">
    <property type="entry name" value="DNA-BINDING TRANSCRIPTIONAL ACTIVATOR DEVR_DOSR"/>
    <property type="match status" value="1"/>
</dbReference>
<evidence type="ECO:0000256" key="3">
    <source>
        <dbReference type="ARBA" id="ARBA00023163"/>
    </source>
</evidence>
<dbReference type="GO" id="GO:0003677">
    <property type="term" value="F:DNA binding"/>
    <property type="evidence" value="ECO:0007669"/>
    <property type="project" value="UniProtKB-KW"/>
</dbReference>
<reference evidence="5 6" key="1">
    <citation type="journal article" date="2015" name="PLoS ONE">
        <title>Azotobacter Genomes: The Genome of Azotobacter chroococcum NCIMB 8003 (ATCC 4412).</title>
        <authorList>
            <person name="Robson R.L."/>
            <person name="Jones R."/>
            <person name="Robson R.M."/>
            <person name="Schwartz A."/>
            <person name="Richardson T.H."/>
        </authorList>
    </citation>
    <scope>NUCLEOTIDE SEQUENCE [LARGE SCALE GENOMIC DNA]</scope>
    <source>
        <strain evidence="5 6">NCIMB 8003</strain>
    </source>
</reference>
<dbReference type="PRINTS" id="PR00038">
    <property type="entry name" value="HTHLUXR"/>
</dbReference>
<dbReference type="HOGENOM" id="CLU_006325_2_0_6"/>
<dbReference type="SUPFAM" id="SSF48452">
    <property type="entry name" value="TPR-like"/>
    <property type="match status" value="1"/>
</dbReference>
<dbReference type="PROSITE" id="PS50043">
    <property type="entry name" value="HTH_LUXR_2"/>
    <property type="match status" value="1"/>
</dbReference>
<dbReference type="SUPFAM" id="SSF46894">
    <property type="entry name" value="C-terminal effector domain of the bipartite response regulators"/>
    <property type="match status" value="1"/>
</dbReference>
<accession>A0A0C4WK69</accession>
<name>A0A0C4WK69_9GAMM</name>
<dbReference type="Gene3D" id="1.10.10.10">
    <property type="entry name" value="Winged helix-like DNA-binding domain superfamily/Winged helix DNA-binding domain"/>
    <property type="match status" value="1"/>
</dbReference>
<dbReference type="Pfam" id="PF17874">
    <property type="entry name" value="TPR_MalT"/>
    <property type="match status" value="1"/>
</dbReference>
<dbReference type="AlphaFoldDB" id="A0A0C4WK69"/>
<feature type="domain" description="HTH luxR-type" evidence="4">
    <location>
        <begin position="832"/>
        <end position="897"/>
    </location>
</feature>
<dbReference type="InterPro" id="IPR027417">
    <property type="entry name" value="P-loop_NTPase"/>
</dbReference>
<dbReference type="SMART" id="SM00421">
    <property type="entry name" value="HTH_LUXR"/>
    <property type="match status" value="1"/>
</dbReference>
<protein>
    <submittedName>
        <fullName evidence="5">Transcriptional regulatory protein AcoK, LuxR family</fullName>
    </submittedName>
</protein>
<dbReference type="PANTHER" id="PTHR44688:SF16">
    <property type="entry name" value="DNA-BINDING TRANSCRIPTIONAL ACTIVATOR DEVR_DOSR"/>
    <property type="match status" value="1"/>
</dbReference>
<dbReference type="KEGG" id="acx:Achr_10380"/>
<keyword evidence="3" id="KW-0804">Transcription</keyword>
<dbReference type="InterPro" id="IPR036388">
    <property type="entry name" value="WH-like_DNA-bd_sf"/>
</dbReference>
<dbReference type="InterPro" id="IPR016032">
    <property type="entry name" value="Sig_transdc_resp-reg_C-effctor"/>
</dbReference>
<dbReference type="Gene3D" id="1.25.40.10">
    <property type="entry name" value="Tetratricopeptide repeat domain"/>
    <property type="match status" value="1"/>
</dbReference>
<keyword evidence="1" id="KW-0805">Transcription regulation</keyword>